<dbReference type="Gene3D" id="2.30.40.10">
    <property type="entry name" value="Urease, subunit C, domain 1"/>
    <property type="match status" value="1"/>
</dbReference>
<dbReference type="RefSeq" id="WP_345566198.1">
    <property type="nucleotide sequence ID" value="NZ_BAABDQ010000012.1"/>
</dbReference>
<dbReference type="EMBL" id="BAABDQ010000012">
    <property type="protein sequence ID" value="GAA3567636.1"/>
    <property type="molecule type" value="Genomic_DNA"/>
</dbReference>
<reference evidence="3" key="1">
    <citation type="journal article" date="2019" name="Int. J. Syst. Evol. Microbiol.">
        <title>The Global Catalogue of Microorganisms (GCM) 10K type strain sequencing project: providing services to taxonomists for standard genome sequencing and annotation.</title>
        <authorList>
            <consortium name="The Broad Institute Genomics Platform"/>
            <consortium name="The Broad Institute Genome Sequencing Center for Infectious Disease"/>
            <person name="Wu L."/>
            <person name="Ma J."/>
        </authorList>
    </citation>
    <scope>NUCLEOTIDE SEQUENCE [LARGE SCALE GENOMIC DNA]</scope>
    <source>
        <strain evidence="3">JCM 17326</strain>
    </source>
</reference>
<dbReference type="Pfam" id="PF01979">
    <property type="entry name" value="Amidohydro_1"/>
    <property type="match status" value="1"/>
</dbReference>
<protein>
    <submittedName>
        <fullName evidence="2">Amidohydrolase family protein</fullName>
    </submittedName>
</protein>
<feature type="domain" description="Amidohydrolase-related" evidence="1">
    <location>
        <begin position="51"/>
        <end position="381"/>
    </location>
</feature>
<dbReference type="SUPFAM" id="SSF51338">
    <property type="entry name" value="Composite domain of metallo-dependent hydrolases"/>
    <property type="match status" value="1"/>
</dbReference>
<name>A0ABP6XIH6_9ACTN</name>
<dbReference type="SUPFAM" id="SSF51556">
    <property type="entry name" value="Metallo-dependent hydrolases"/>
    <property type="match status" value="1"/>
</dbReference>
<proteinExistence type="predicted"/>
<evidence type="ECO:0000313" key="2">
    <source>
        <dbReference type="EMBL" id="GAA3567636.1"/>
    </source>
</evidence>
<gene>
    <name evidence="2" type="ORF">GCM10022419_055560</name>
</gene>
<sequence>MLAIRVPRVFDGERLIGGRTVLVDDGRIAGVEAHDAALPGDVPVRDFPGCTLLPGLIDAHVHLCADSGPRALDRLAPGEDDAPDDDALTGVIEGSLRAQLAAGVTAVRDLGDRRGAVPAWRNGAKHAADLPAVVASGPPVTSVRGHCWYLGGEARGEREMREAVRRLAESGADVVKVMASGGVLTPGTDTMNPQLTDAELAAVVAESRALGLPVTAHAHALTAVEQAIRAGVDGIEHCTCLTPDGVRISDELLAALSGSGIFVCATLGHDPGVFVPPAVQEMAARAGVTVEALEQGVRRLYEGGVRLVAGADSGIGPAKPHGILPRTIAEYVQAGLPAATALAAATSVAAEACGLATRKGRIRPGHDADLLLVEGDPVEDPSALRHLRALFLAGRPHPLP</sequence>
<evidence type="ECO:0000259" key="1">
    <source>
        <dbReference type="Pfam" id="PF01979"/>
    </source>
</evidence>
<keyword evidence="3" id="KW-1185">Reference proteome</keyword>
<dbReference type="Gene3D" id="3.20.20.140">
    <property type="entry name" value="Metal-dependent hydrolases"/>
    <property type="match status" value="1"/>
</dbReference>
<dbReference type="PANTHER" id="PTHR43135:SF3">
    <property type="entry name" value="ALPHA-D-RIBOSE 1-METHYLPHOSPHONATE 5-TRIPHOSPHATE DIPHOSPHATASE"/>
    <property type="match status" value="1"/>
</dbReference>
<comment type="caution">
    <text evidence="2">The sequence shown here is derived from an EMBL/GenBank/DDBJ whole genome shotgun (WGS) entry which is preliminary data.</text>
</comment>
<dbReference type="InterPro" id="IPR011059">
    <property type="entry name" value="Metal-dep_hydrolase_composite"/>
</dbReference>
<dbReference type="InterPro" id="IPR032466">
    <property type="entry name" value="Metal_Hydrolase"/>
</dbReference>
<organism evidence="2 3">
    <name type="scientific">Nonomuraea rosea</name>
    <dbReference type="NCBI Taxonomy" id="638574"/>
    <lineage>
        <taxon>Bacteria</taxon>
        <taxon>Bacillati</taxon>
        <taxon>Actinomycetota</taxon>
        <taxon>Actinomycetes</taxon>
        <taxon>Streptosporangiales</taxon>
        <taxon>Streptosporangiaceae</taxon>
        <taxon>Nonomuraea</taxon>
    </lineage>
</organism>
<dbReference type="PANTHER" id="PTHR43135">
    <property type="entry name" value="ALPHA-D-RIBOSE 1-METHYLPHOSPHONATE 5-TRIPHOSPHATE DIPHOSPHATASE"/>
    <property type="match status" value="1"/>
</dbReference>
<dbReference type="InterPro" id="IPR006680">
    <property type="entry name" value="Amidohydro-rel"/>
</dbReference>
<accession>A0ABP6XIH6</accession>
<dbReference type="Proteomes" id="UP001500630">
    <property type="component" value="Unassembled WGS sequence"/>
</dbReference>
<evidence type="ECO:0000313" key="3">
    <source>
        <dbReference type="Proteomes" id="UP001500630"/>
    </source>
</evidence>
<dbReference type="InterPro" id="IPR051781">
    <property type="entry name" value="Metallo-dep_Hydrolase"/>
</dbReference>